<evidence type="ECO:0000256" key="2">
    <source>
        <dbReference type="ARBA" id="ARBA00022475"/>
    </source>
</evidence>
<dbReference type="OrthoDB" id="2018828at2759"/>
<feature type="transmembrane region" description="Helical" evidence="8">
    <location>
        <begin position="591"/>
        <end position="613"/>
    </location>
</feature>
<reference evidence="9 10" key="1">
    <citation type="journal article" date="2014" name="Nat. Commun.">
        <title>Klebsormidium flaccidum genome reveals primary factors for plant terrestrial adaptation.</title>
        <authorList>
            <person name="Hori K."/>
            <person name="Maruyama F."/>
            <person name="Fujisawa T."/>
            <person name="Togashi T."/>
            <person name="Yamamoto N."/>
            <person name="Seo M."/>
            <person name="Sato S."/>
            <person name="Yamada T."/>
            <person name="Mori H."/>
            <person name="Tajima N."/>
            <person name="Moriyama T."/>
            <person name="Ikeuchi M."/>
            <person name="Watanabe M."/>
            <person name="Wada H."/>
            <person name="Kobayashi K."/>
            <person name="Saito M."/>
            <person name="Masuda T."/>
            <person name="Sasaki-Sekimoto Y."/>
            <person name="Mashiguchi K."/>
            <person name="Awai K."/>
            <person name="Shimojima M."/>
            <person name="Masuda S."/>
            <person name="Iwai M."/>
            <person name="Nobusawa T."/>
            <person name="Narise T."/>
            <person name="Kondo S."/>
            <person name="Saito H."/>
            <person name="Sato R."/>
            <person name="Murakawa M."/>
            <person name="Ihara Y."/>
            <person name="Oshima-Yamada Y."/>
            <person name="Ohtaka K."/>
            <person name="Satoh M."/>
            <person name="Sonobe K."/>
            <person name="Ishii M."/>
            <person name="Ohtani R."/>
            <person name="Kanamori-Sato M."/>
            <person name="Honoki R."/>
            <person name="Miyazaki D."/>
            <person name="Mochizuki H."/>
            <person name="Umetsu J."/>
            <person name="Higashi K."/>
            <person name="Shibata D."/>
            <person name="Kamiya Y."/>
            <person name="Sato N."/>
            <person name="Nakamura Y."/>
            <person name="Tabata S."/>
            <person name="Ida S."/>
            <person name="Kurokawa K."/>
            <person name="Ohta H."/>
        </authorList>
    </citation>
    <scope>NUCLEOTIDE SEQUENCE [LARGE SCALE GENOMIC DNA]</scope>
    <source>
        <strain evidence="9 10">NIES-2285</strain>
    </source>
</reference>
<dbReference type="GO" id="GO:0005886">
    <property type="term" value="C:plasma membrane"/>
    <property type="evidence" value="ECO:0007669"/>
    <property type="project" value="UniProtKB-SubCell"/>
</dbReference>
<name>A0A1Y1IAL8_KLENI</name>
<keyword evidence="7 8" id="KW-0472">Membrane</keyword>
<evidence type="ECO:0000256" key="4">
    <source>
        <dbReference type="ARBA" id="ARBA00022960"/>
    </source>
</evidence>
<protein>
    <submittedName>
        <fullName evidence="9">Integral membrane protein MviN</fullName>
    </submittedName>
</protein>
<feature type="transmembrane region" description="Helical" evidence="8">
    <location>
        <begin position="493"/>
        <end position="515"/>
    </location>
</feature>
<feature type="transmembrane region" description="Helical" evidence="8">
    <location>
        <begin position="625"/>
        <end position="650"/>
    </location>
</feature>
<keyword evidence="6 8" id="KW-1133">Transmembrane helix</keyword>
<organism evidence="9 10">
    <name type="scientific">Klebsormidium nitens</name>
    <name type="common">Green alga</name>
    <name type="synonym">Ulothrix nitens</name>
    <dbReference type="NCBI Taxonomy" id="105231"/>
    <lineage>
        <taxon>Eukaryota</taxon>
        <taxon>Viridiplantae</taxon>
        <taxon>Streptophyta</taxon>
        <taxon>Klebsormidiophyceae</taxon>
        <taxon>Klebsormidiales</taxon>
        <taxon>Klebsormidiaceae</taxon>
        <taxon>Klebsormidium</taxon>
    </lineage>
</organism>
<dbReference type="PRINTS" id="PR01806">
    <property type="entry name" value="VIRFACTRMVIN"/>
</dbReference>
<proteinExistence type="inferred from homology"/>
<keyword evidence="5" id="KW-0573">Peptidoglycan synthesis</keyword>
<dbReference type="InterPro" id="IPR004268">
    <property type="entry name" value="MurJ"/>
</dbReference>
<evidence type="ECO:0000313" key="10">
    <source>
        <dbReference type="Proteomes" id="UP000054558"/>
    </source>
</evidence>
<evidence type="ECO:0000256" key="5">
    <source>
        <dbReference type="ARBA" id="ARBA00022984"/>
    </source>
</evidence>
<feature type="transmembrane region" description="Helical" evidence="8">
    <location>
        <begin position="452"/>
        <end position="473"/>
    </location>
</feature>
<keyword evidence="10" id="KW-1185">Reference proteome</keyword>
<dbReference type="OMA" id="INFWYLL"/>
<feature type="transmembrane region" description="Helical" evidence="8">
    <location>
        <begin position="249"/>
        <end position="270"/>
    </location>
</feature>
<dbReference type="PANTHER" id="PTHR43486:SF1">
    <property type="entry name" value="LIPID II FLIPPASE MURJ-RELATED"/>
    <property type="match status" value="1"/>
</dbReference>
<evidence type="ECO:0000256" key="6">
    <source>
        <dbReference type="ARBA" id="ARBA00022989"/>
    </source>
</evidence>
<feature type="transmembrane region" description="Helical" evidence="8">
    <location>
        <begin position="527"/>
        <end position="548"/>
    </location>
</feature>
<keyword evidence="3 8" id="KW-0812">Transmembrane</keyword>
<accession>A0A1Y1IAL8</accession>
<keyword evidence="4" id="KW-0133">Cell shape</keyword>
<feature type="transmembrane region" description="Helical" evidence="8">
    <location>
        <begin position="171"/>
        <end position="188"/>
    </location>
</feature>
<evidence type="ECO:0000256" key="3">
    <source>
        <dbReference type="ARBA" id="ARBA00022692"/>
    </source>
</evidence>
<evidence type="ECO:0000313" key="9">
    <source>
        <dbReference type="EMBL" id="GAQ85148.1"/>
    </source>
</evidence>
<feature type="transmembrane region" description="Helical" evidence="8">
    <location>
        <begin position="366"/>
        <end position="391"/>
    </location>
</feature>
<sequence length="717" mass="74719">MMAVSLRAQSGAFSLDRAFRCNSLRSRGGNPVSRNSQWAQFCQQAGTHGPIIRKEICQLSHHVIRGSSRYKGPRRTTAIGGEAGGLCSKISSNAVRLSRPKPNESSRGGTLSLSLKRGVQKCPPVRNVGVCKSSLRTEHAEGISAGEEPAPEVGDVEEPGAVEEESKERSLFLAAGVVGLATVGAKILGLGRESTLAAAFGVGPVMNAYSYASILPTFLISMLGGINGPFHSAITAALARRSPPAGRALVEKVSTLVLLTFTLVSLVIFLNAPALVDLAAPGLMTSAEGAMTSAIAVAQLRVMAPCALLAALLGVGFGSLNSAGVYALPSLSPALSSGSIIAAVLFHCWRNGGTAGLGPHNAMAGGIAVASGFLAGATLQWAVQAATQLRLGLGTLRLQWANPLTDPGLREVLAVMVPGAVASGMLQIATYTDLHFASFLPGAAAALGYANLLVQAPLGILSSALLVPILPLFAKSSAREHWPELRRRIRQGVILAAAVTLPLTAIMAPLSTSVVRVLLQRKAFDTAATALVAPLVVGYQLGAIAYLIRDVLVRVFYALGDGATPFYTSIAAILANVVLDWLAVRKFDLGAQGLILATLSVNAASGVILLAVLSRRVNDLRTEEWVRPLLTMVGAAVVAAYATALSHAAALRFLMFLAPLVTPPTLMSKATWFAEFSACGCASIFSLATFVAVLVWTRLPEADAISVRLRKKLGLQL</sequence>
<evidence type="ECO:0000256" key="1">
    <source>
        <dbReference type="ARBA" id="ARBA00004651"/>
    </source>
</evidence>
<keyword evidence="2" id="KW-1003">Cell membrane</keyword>
<dbReference type="STRING" id="105231.A0A1Y1IAL8"/>
<comment type="subcellular location">
    <subcellularLocation>
        <location evidence="1">Cell membrane</location>
        <topology evidence="1">Multi-pass membrane protein</topology>
    </subcellularLocation>
</comment>
<dbReference type="AlphaFoldDB" id="A0A1Y1IAL8"/>
<dbReference type="Proteomes" id="UP000054558">
    <property type="component" value="Unassembled WGS sequence"/>
</dbReference>
<dbReference type="CDD" id="cd13123">
    <property type="entry name" value="MATE_MurJ_like"/>
    <property type="match status" value="1"/>
</dbReference>
<feature type="transmembrane region" description="Helical" evidence="8">
    <location>
        <begin position="412"/>
        <end position="432"/>
    </location>
</feature>
<feature type="transmembrane region" description="Helical" evidence="8">
    <location>
        <begin position="670"/>
        <end position="696"/>
    </location>
</feature>
<evidence type="ECO:0000256" key="7">
    <source>
        <dbReference type="ARBA" id="ARBA00023136"/>
    </source>
</evidence>
<dbReference type="NCBIfam" id="TIGR01695">
    <property type="entry name" value="murJ_mviN"/>
    <property type="match status" value="1"/>
</dbReference>
<evidence type="ECO:0000256" key="8">
    <source>
        <dbReference type="SAM" id="Phobius"/>
    </source>
</evidence>
<gene>
    <name evidence="9" type="ORF">KFL_002210130</name>
</gene>
<feature type="transmembrane region" description="Helical" evidence="8">
    <location>
        <begin position="325"/>
        <end position="346"/>
    </location>
</feature>
<dbReference type="EMBL" id="DF237170">
    <property type="protein sequence ID" value="GAQ85148.1"/>
    <property type="molecule type" value="Genomic_DNA"/>
</dbReference>
<dbReference type="Pfam" id="PF03023">
    <property type="entry name" value="MurJ"/>
    <property type="match status" value="1"/>
</dbReference>
<feature type="transmembrane region" description="Helical" evidence="8">
    <location>
        <begin position="555"/>
        <end position="579"/>
    </location>
</feature>
<dbReference type="GO" id="GO:0008360">
    <property type="term" value="P:regulation of cell shape"/>
    <property type="evidence" value="ECO:0007669"/>
    <property type="project" value="UniProtKB-KW"/>
</dbReference>
<feature type="transmembrane region" description="Helical" evidence="8">
    <location>
        <begin position="290"/>
        <end position="313"/>
    </location>
</feature>
<feature type="transmembrane region" description="Helical" evidence="8">
    <location>
        <begin position="208"/>
        <end position="228"/>
    </location>
</feature>
<dbReference type="PANTHER" id="PTHR43486">
    <property type="entry name" value="LIPID II FLIPPASE MURJ-RELATED"/>
    <property type="match status" value="1"/>
</dbReference>
<dbReference type="HAMAP" id="MF_02078">
    <property type="entry name" value="MurJ_MviN"/>
    <property type="match status" value="1"/>
</dbReference>